<organism evidence="3 4">
    <name type="scientific">Nocardia seriolae</name>
    <dbReference type="NCBI Taxonomy" id="37332"/>
    <lineage>
        <taxon>Bacteria</taxon>
        <taxon>Bacillati</taxon>
        <taxon>Actinomycetota</taxon>
        <taxon>Actinomycetes</taxon>
        <taxon>Mycobacteriales</taxon>
        <taxon>Nocardiaceae</taxon>
        <taxon>Nocardia</taxon>
    </lineage>
</organism>
<accession>A0ABC9YVZ2</accession>
<comment type="caution">
    <text evidence="3">The sequence shown here is derived from an EMBL/GenBank/DDBJ whole genome shotgun (WGS) entry which is preliminary data.</text>
</comment>
<gene>
    <name evidence="3" type="ORF">NSK11_contig00059-0002</name>
</gene>
<proteinExistence type="predicted"/>
<reference evidence="4" key="1">
    <citation type="submission" date="2015-07" db="EMBL/GenBank/DDBJ databases">
        <title>Nocardia seriolae U-1 whole genome shotgun sequence.</title>
        <authorList>
            <person name="Imajoh M."/>
            <person name="Fukumoto Y."/>
            <person name="Sukeda M."/>
            <person name="Yamane J."/>
            <person name="Yamasaki K."/>
            <person name="Shimizu M."/>
            <person name="Ohnishi K."/>
            <person name="Oshima S."/>
        </authorList>
    </citation>
    <scope>NUCLEOTIDE SEQUENCE [LARGE SCALE GENOMIC DNA]</scope>
    <source>
        <strain evidence="4">U-1</strain>
    </source>
</reference>
<feature type="region of interest" description="Disordered" evidence="1">
    <location>
        <begin position="54"/>
        <end position="97"/>
    </location>
</feature>
<name>A0ABC9YVZ2_9NOCA</name>
<protein>
    <recommendedName>
        <fullName evidence="5">Secreted protein</fullName>
    </recommendedName>
</protein>
<evidence type="ECO:0008006" key="5">
    <source>
        <dbReference type="Google" id="ProtNLM"/>
    </source>
</evidence>
<evidence type="ECO:0000256" key="2">
    <source>
        <dbReference type="SAM" id="Phobius"/>
    </source>
</evidence>
<keyword evidence="2" id="KW-1133">Transmembrane helix</keyword>
<dbReference type="Proteomes" id="UP000037179">
    <property type="component" value="Unassembled WGS sequence"/>
</dbReference>
<dbReference type="EMBL" id="BBYQ01000059">
    <property type="protein sequence ID" value="GAP29557.1"/>
    <property type="molecule type" value="Genomic_DNA"/>
</dbReference>
<evidence type="ECO:0000313" key="4">
    <source>
        <dbReference type="Proteomes" id="UP000037179"/>
    </source>
</evidence>
<keyword evidence="4" id="KW-1185">Reference proteome</keyword>
<feature type="compositionally biased region" description="Polar residues" evidence="1">
    <location>
        <begin position="66"/>
        <end position="75"/>
    </location>
</feature>
<evidence type="ECO:0000313" key="3">
    <source>
        <dbReference type="EMBL" id="GAP29557.1"/>
    </source>
</evidence>
<reference evidence="3 4" key="2">
    <citation type="journal article" date="2016" name="Genome Announc.">
        <title>Draft Genome Sequence of Erythromycin- and Oxytetracycline-Sensitive Nocardia seriolae Strain U-1 (NBRC 110359).</title>
        <authorList>
            <person name="Imajoh M."/>
            <person name="Sukeda M."/>
            <person name="Shimizu M."/>
            <person name="Yamane J."/>
            <person name="Ohnishi K."/>
            <person name="Oshima S."/>
        </authorList>
    </citation>
    <scope>NUCLEOTIDE SEQUENCE [LARGE SCALE GENOMIC DNA]</scope>
    <source>
        <strain evidence="3 4">U-1</strain>
    </source>
</reference>
<sequence length="97" mass="10750">MPWDTWPLLTIAILCGSTILWSWWGFHTQSRPPQPTHLRPSIIGGGYLELPCQTAHTSGRHRRTSPEPTTAQDISIPSPEGPSHDPRRGSGSVRPHP</sequence>
<dbReference type="AlphaFoldDB" id="A0ABC9YVZ2"/>
<keyword evidence="2" id="KW-0812">Transmembrane</keyword>
<evidence type="ECO:0000256" key="1">
    <source>
        <dbReference type="SAM" id="MobiDB-lite"/>
    </source>
</evidence>
<feature type="transmembrane region" description="Helical" evidence="2">
    <location>
        <begin position="6"/>
        <end position="26"/>
    </location>
</feature>
<keyword evidence="2" id="KW-0472">Membrane</keyword>